<feature type="region of interest" description="Disordered" evidence="1">
    <location>
        <begin position="788"/>
        <end position="840"/>
    </location>
</feature>
<evidence type="ECO:0000313" key="3">
    <source>
        <dbReference type="Proteomes" id="UP000030746"/>
    </source>
</evidence>
<gene>
    <name evidence="2" type="ORF">LOTGIDRAFT_234432</name>
</gene>
<proteinExistence type="predicted"/>
<dbReference type="AlphaFoldDB" id="V3ZCS7"/>
<accession>V3ZCS7</accession>
<evidence type="ECO:0000313" key="2">
    <source>
        <dbReference type="EMBL" id="ESO88873.1"/>
    </source>
</evidence>
<organism evidence="2 3">
    <name type="scientific">Lottia gigantea</name>
    <name type="common">Giant owl limpet</name>
    <dbReference type="NCBI Taxonomy" id="225164"/>
    <lineage>
        <taxon>Eukaryota</taxon>
        <taxon>Metazoa</taxon>
        <taxon>Spiralia</taxon>
        <taxon>Lophotrochozoa</taxon>
        <taxon>Mollusca</taxon>
        <taxon>Gastropoda</taxon>
        <taxon>Patellogastropoda</taxon>
        <taxon>Lottioidea</taxon>
        <taxon>Lottiidae</taxon>
        <taxon>Lottia</taxon>
    </lineage>
</organism>
<feature type="region of interest" description="Disordered" evidence="1">
    <location>
        <begin position="617"/>
        <end position="656"/>
    </location>
</feature>
<dbReference type="KEGG" id="lgi:LOTGIDRAFT_234432"/>
<protein>
    <submittedName>
        <fullName evidence="2">Uncharacterized protein</fullName>
    </submittedName>
</protein>
<dbReference type="CTD" id="20249536"/>
<dbReference type="EMBL" id="KB202620">
    <property type="protein sequence ID" value="ESO88873.1"/>
    <property type="molecule type" value="Genomic_DNA"/>
</dbReference>
<dbReference type="OrthoDB" id="10167998at2759"/>
<dbReference type="Proteomes" id="UP000030746">
    <property type="component" value="Unassembled WGS sequence"/>
</dbReference>
<feature type="region of interest" description="Disordered" evidence="1">
    <location>
        <begin position="298"/>
        <end position="327"/>
    </location>
</feature>
<feature type="compositionally biased region" description="Low complexity" evidence="1">
    <location>
        <begin position="625"/>
        <end position="642"/>
    </location>
</feature>
<keyword evidence="3" id="KW-1185">Reference proteome</keyword>
<dbReference type="RefSeq" id="XP_009060539.1">
    <property type="nucleotide sequence ID" value="XM_009062291.1"/>
</dbReference>
<dbReference type="HOGENOM" id="CLU_325502_0_0_1"/>
<dbReference type="GeneID" id="20249536"/>
<reference evidence="2 3" key="1">
    <citation type="journal article" date="2013" name="Nature">
        <title>Insights into bilaterian evolution from three spiralian genomes.</title>
        <authorList>
            <person name="Simakov O."/>
            <person name="Marletaz F."/>
            <person name="Cho S.J."/>
            <person name="Edsinger-Gonzales E."/>
            <person name="Havlak P."/>
            <person name="Hellsten U."/>
            <person name="Kuo D.H."/>
            <person name="Larsson T."/>
            <person name="Lv J."/>
            <person name="Arendt D."/>
            <person name="Savage R."/>
            <person name="Osoegawa K."/>
            <person name="de Jong P."/>
            <person name="Grimwood J."/>
            <person name="Chapman J.A."/>
            <person name="Shapiro H."/>
            <person name="Aerts A."/>
            <person name="Otillar R.P."/>
            <person name="Terry A.Y."/>
            <person name="Boore J.L."/>
            <person name="Grigoriev I.V."/>
            <person name="Lindberg D.R."/>
            <person name="Seaver E.C."/>
            <person name="Weisblat D.A."/>
            <person name="Putnam N.H."/>
            <person name="Rokhsar D.S."/>
        </authorList>
    </citation>
    <scope>NUCLEOTIDE SEQUENCE [LARGE SCALE GENOMIC DNA]</scope>
</reference>
<sequence>MLSEWGFEFACKVYMLYITGKLSMRRLRFCKNFGYNINRMVARALYSWKQKMKIPSDRKLPVYKLKEPLKFQKGNGMCLESDYYLHLEVHIQGFTFGLYAYITNNMIGIDLVMGQDTLAQFNGNLSFRDNIFRCKTIPFYMTSDLHLRPNQSIVKNRDVHMVSSNRLSEACPKPPSVLITDQASSLTVANHGRLLVKRYIKSITNLLKFNLIQYGTDWVRYISTCCYAYNSFVSPKLGNFSPYELNTQVCNQKGSNSTWINVENVVHLCNVVPDLLSNNKLQVTASEDFHCLDIGTSSTEQGGASGSKKIESSTEEQTESIPTDSSDNYVSYGHINYTYNIQRFFQSCPLTLSSKQCEDAELSEKDHDGKGVDEFLINIPSVQPVHSDSSSVKVNTSDLEVAVGSPRANEDSQVSDDLIPPPNPQPVFKHVNLTQAALREHTKLQKKLYLKRVKEDKNITLTKPNKNSILLKVESCRKRNRDDDKDNECPQKVKKHSSNEEVKALLEKRSSPYHSLKPIQPQYSNTIQAPYGSDYRMFPQEIPILPYGEGEDTTLTTESQYITDDREEDNGNNVKWPFYSNPGYLFSPSVMGGFYNSMPPTDDHTVTWPGPIIAGKLVKEEEGSTESVESTPTEDTSSTVPSLMDSKPNKREKHRYSKYSKYLKKSARNSASGFQSTSQVNASPKISKYDLMRYEMPIQSRKQVLKKDKEFLNNNPSALLCKEQLDCLVHDLDTVSCKKENSTKEEMMKLGQQLQAHMESSVLKEFGTASMEESKNIATLDTNETCSNTSDVDFKQDSSVTSDNSDKNTSDSTPSEHPSDSFSSVKESDGSDKPCVSKAKKIKPAKAEFHDKLFIEITEEMLTDDIDFCLNFNSEDDLNLIGQYSM</sequence>
<name>V3ZCS7_LOTGI</name>
<evidence type="ECO:0000256" key="1">
    <source>
        <dbReference type="SAM" id="MobiDB-lite"/>
    </source>
</evidence>
<feature type="region of interest" description="Disordered" evidence="1">
    <location>
        <begin position="478"/>
        <end position="499"/>
    </location>
</feature>
<dbReference type="STRING" id="225164.V3ZCS7"/>